<comment type="caution">
    <text evidence="3">The sequence shown here is derived from an EMBL/GenBank/DDBJ whole genome shotgun (WGS) entry which is preliminary data.</text>
</comment>
<keyword evidence="4" id="KW-1185">Reference proteome</keyword>
<dbReference type="PANTHER" id="PTHR11803:SF39">
    <property type="entry name" value="2-IMINOBUTANOATE_2-IMINOPROPANOATE DEAMINASE"/>
    <property type="match status" value="1"/>
</dbReference>
<dbReference type="Proteomes" id="UP000718451">
    <property type="component" value="Unassembled WGS sequence"/>
</dbReference>
<evidence type="ECO:0000313" key="4">
    <source>
        <dbReference type="Proteomes" id="UP000718451"/>
    </source>
</evidence>
<keyword evidence="2" id="KW-0732">Signal</keyword>
<dbReference type="RefSeq" id="WP_168553319.1">
    <property type="nucleotide sequence ID" value="NZ_JAAWWL010000002.1"/>
</dbReference>
<dbReference type="InterPro" id="IPR006175">
    <property type="entry name" value="YjgF/YER057c/UK114"/>
</dbReference>
<dbReference type="InterPro" id="IPR035959">
    <property type="entry name" value="RutC-like_sf"/>
</dbReference>
<dbReference type="NCBIfam" id="TIGR00004">
    <property type="entry name" value="Rid family detoxifying hydrolase"/>
    <property type="match status" value="1"/>
</dbReference>
<reference evidence="3 4" key="1">
    <citation type="submission" date="2020-04" db="EMBL/GenBank/DDBJ databases">
        <authorList>
            <person name="Yoon J."/>
        </authorList>
    </citation>
    <scope>NUCLEOTIDE SEQUENCE [LARGE SCALE GENOMIC DNA]</scope>
    <source>
        <strain evidence="3 4">DJ-13</strain>
    </source>
</reference>
<sequence length="149" mass="16209">MRKPLILLAVVAFFCSHAILGQNATEIKFHKPENPARASAPFSEAVQAGNLFFLAGQIGMDRSKGQLAEGGIQGETEQAIKNIEGVLRYHGLTLDNVVKCTVILSDINDFKAFNEVYIRYFKKKPARTTYAAAGLAVGAKIEIDVIAVK</sequence>
<evidence type="ECO:0000256" key="1">
    <source>
        <dbReference type="ARBA" id="ARBA00010552"/>
    </source>
</evidence>
<evidence type="ECO:0000256" key="2">
    <source>
        <dbReference type="SAM" id="SignalP"/>
    </source>
</evidence>
<dbReference type="CDD" id="cd00448">
    <property type="entry name" value="YjgF_YER057c_UK114_family"/>
    <property type="match status" value="1"/>
</dbReference>
<feature type="signal peptide" evidence="2">
    <location>
        <begin position="1"/>
        <end position="24"/>
    </location>
</feature>
<feature type="chain" id="PRO_5046561105" evidence="2">
    <location>
        <begin position="25"/>
        <end position="149"/>
    </location>
</feature>
<dbReference type="InterPro" id="IPR006056">
    <property type="entry name" value="RidA"/>
</dbReference>
<proteinExistence type="inferred from homology"/>
<dbReference type="Gene3D" id="3.30.1330.40">
    <property type="entry name" value="RutC-like"/>
    <property type="match status" value="1"/>
</dbReference>
<accession>A0ABX1GT83</accession>
<dbReference type="EMBL" id="JAAWWL010000002">
    <property type="protein sequence ID" value="NKI33172.1"/>
    <property type="molecule type" value="Genomic_DNA"/>
</dbReference>
<name>A0ABX1GT83_9FLAO</name>
<evidence type="ECO:0000313" key="3">
    <source>
        <dbReference type="EMBL" id="NKI33172.1"/>
    </source>
</evidence>
<dbReference type="Pfam" id="PF01042">
    <property type="entry name" value="Ribonuc_L-PSP"/>
    <property type="match status" value="1"/>
</dbReference>
<protein>
    <submittedName>
        <fullName evidence="3">RidA family protein</fullName>
    </submittedName>
</protein>
<gene>
    <name evidence="3" type="ORF">HCU67_14545</name>
</gene>
<dbReference type="SUPFAM" id="SSF55298">
    <property type="entry name" value="YjgF-like"/>
    <property type="match status" value="1"/>
</dbReference>
<comment type="similarity">
    <text evidence="1">Belongs to the RutC family.</text>
</comment>
<organism evidence="3 4">
    <name type="scientific">Croceivirga thetidis</name>
    <dbReference type="NCBI Taxonomy" id="2721623"/>
    <lineage>
        <taxon>Bacteria</taxon>
        <taxon>Pseudomonadati</taxon>
        <taxon>Bacteroidota</taxon>
        <taxon>Flavobacteriia</taxon>
        <taxon>Flavobacteriales</taxon>
        <taxon>Flavobacteriaceae</taxon>
        <taxon>Croceivirga</taxon>
    </lineage>
</organism>
<dbReference type="PANTHER" id="PTHR11803">
    <property type="entry name" value="2-IMINOBUTANOATE/2-IMINOPROPANOATE DEAMINASE RIDA"/>
    <property type="match status" value="1"/>
</dbReference>